<evidence type="ECO:0000256" key="1">
    <source>
        <dbReference type="SAM" id="MobiDB-lite"/>
    </source>
</evidence>
<feature type="compositionally biased region" description="Low complexity" evidence="1">
    <location>
        <begin position="76"/>
        <end position="88"/>
    </location>
</feature>
<evidence type="ECO:0000256" key="2">
    <source>
        <dbReference type="SAM" id="Phobius"/>
    </source>
</evidence>
<dbReference type="Proteomes" id="UP001529338">
    <property type="component" value="Unassembled WGS sequence"/>
</dbReference>
<evidence type="ECO:0000313" key="3">
    <source>
        <dbReference type="EMBL" id="MDM7855128.1"/>
    </source>
</evidence>
<keyword evidence="2" id="KW-0812">Transmembrane</keyword>
<keyword evidence="2" id="KW-1133">Transmembrane helix</keyword>
<proteinExistence type="predicted"/>
<gene>
    <name evidence="3" type="ORF">QRT04_09310</name>
</gene>
<comment type="caution">
    <text evidence="3">The sequence shown here is derived from an EMBL/GenBank/DDBJ whole genome shotgun (WGS) entry which is preliminary data.</text>
</comment>
<name>A0ABT7SG04_9CELL</name>
<sequence length="320" mass="32590">MPDLGDMLWRAERALESGYTGRAAAPGAVARAKRLVRRRRTLRHWGEGVGAVAAVGVVGAVVWLGAPGDREPPLPAATGSTAASSPTPTGEPEPSADPEPTESGAATPTFTSTPTAAGCSPGGGGVPVGADVRQVVDVDGDGRPDRAWLATEDDGQRRFGITTASGATFWIDIESASPIQASAVVQLVQSDHVPIALVDFSRSAQVYSLAGCAVTEVLNAQGLPYTFDRGMGDQGTGAGCTLVGGALRLAGLDAVRNPDGTYDVSRTFIDLDAGARHATNESRVVVARGAKADAPVVVTASEVSCGELVAGRDGPVQPMP</sequence>
<protein>
    <submittedName>
        <fullName evidence="3">Uncharacterized protein</fullName>
    </submittedName>
</protein>
<reference evidence="3 4" key="1">
    <citation type="submission" date="2023-06" db="EMBL/GenBank/DDBJ databases">
        <title>Cellulomonas sp. MW4 Whole genome sequence.</title>
        <authorList>
            <person name="Park S."/>
        </authorList>
    </citation>
    <scope>NUCLEOTIDE SEQUENCE [LARGE SCALE GENOMIC DNA]</scope>
    <source>
        <strain evidence="3 4">MW4</strain>
    </source>
</reference>
<feature type="region of interest" description="Disordered" evidence="1">
    <location>
        <begin position="70"/>
        <end position="130"/>
    </location>
</feature>
<dbReference type="EMBL" id="JAUCGQ010000001">
    <property type="protein sequence ID" value="MDM7855128.1"/>
    <property type="molecule type" value="Genomic_DNA"/>
</dbReference>
<dbReference type="RefSeq" id="WP_289454935.1">
    <property type="nucleotide sequence ID" value="NZ_JAUCGQ010000001.1"/>
</dbReference>
<keyword evidence="2" id="KW-0472">Membrane</keyword>
<organism evidence="3 4">
    <name type="scientific">Cellulomonas alba</name>
    <dbReference type="NCBI Taxonomy" id="3053467"/>
    <lineage>
        <taxon>Bacteria</taxon>
        <taxon>Bacillati</taxon>
        <taxon>Actinomycetota</taxon>
        <taxon>Actinomycetes</taxon>
        <taxon>Micrococcales</taxon>
        <taxon>Cellulomonadaceae</taxon>
        <taxon>Cellulomonas</taxon>
    </lineage>
</organism>
<feature type="transmembrane region" description="Helical" evidence="2">
    <location>
        <begin position="44"/>
        <end position="66"/>
    </location>
</feature>
<keyword evidence="4" id="KW-1185">Reference proteome</keyword>
<accession>A0ABT7SG04</accession>
<feature type="compositionally biased region" description="Low complexity" evidence="1">
    <location>
        <begin position="103"/>
        <end position="118"/>
    </location>
</feature>
<evidence type="ECO:0000313" key="4">
    <source>
        <dbReference type="Proteomes" id="UP001529338"/>
    </source>
</evidence>